<keyword evidence="5" id="KW-0479">Metal-binding</keyword>
<keyword evidence="4" id="KW-0645">Protease</keyword>
<dbReference type="PANTHER" id="PTHR11705">
    <property type="entry name" value="PROTEASE FAMILY M14 CARBOXYPEPTIDASE A,B"/>
    <property type="match status" value="1"/>
</dbReference>
<keyword evidence="9" id="KW-0482">Metalloprotease</keyword>
<dbReference type="GO" id="GO:0008270">
    <property type="term" value="F:zinc ion binding"/>
    <property type="evidence" value="ECO:0007669"/>
    <property type="project" value="InterPro"/>
</dbReference>
<evidence type="ECO:0000256" key="4">
    <source>
        <dbReference type="ARBA" id="ARBA00022670"/>
    </source>
</evidence>
<dbReference type="InterPro" id="IPR057247">
    <property type="entry name" value="CARBOXYPEPT_ZN_2"/>
</dbReference>
<evidence type="ECO:0000256" key="12">
    <source>
        <dbReference type="PROSITE-ProRule" id="PRU01379"/>
    </source>
</evidence>
<dbReference type="EMBL" id="MUKB01000046">
    <property type="protein sequence ID" value="OPX18049.1"/>
    <property type="molecule type" value="Genomic_DNA"/>
</dbReference>
<dbReference type="PROSITE" id="PS52035">
    <property type="entry name" value="PEPTIDASE_M14"/>
    <property type="match status" value="1"/>
</dbReference>
<evidence type="ECO:0000256" key="11">
    <source>
        <dbReference type="ARBA" id="ARBA00066554"/>
    </source>
</evidence>
<reference evidence="16" key="1">
    <citation type="submission" date="2017-01" db="EMBL/GenBank/DDBJ databases">
        <title>Novel pathways for hydrocarbon cycling and metabolic interdependencies in hydrothermal sediment communities.</title>
        <authorList>
            <person name="Dombrowski N."/>
            <person name="Seitz K."/>
            <person name="Teske A."/>
            <person name="Baker B."/>
        </authorList>
    </citation>
    <scope>NUCLEOTIDE SEQUENCE [LARGE SCALE GENOMIC DNA]</scope>
</reference>
<dbReference type="GO" id="GO:0006508">
    <property type="term" value="P:proteolysis"/>
    <property type="evidence" value="ECO:0007669"/>
    <property type="project" value="UniProtKB-KW"/>
</dbReference>
<protein>
    <recommendedName>
        <fullName evidence="11">carboxypeptidase T</fullName>
        <ecNumber evidence="11">3.4.17.18</ecNumber>
    </recommendedName>
</protein>
<evidence type="ECO:0000313" key="15">
    <source>
        <dbReference type="EMBL" id="OPX18049.1"/>
    </source>
</evidence>
<dbReference type="PANTHER" id="PTHR11705:SF143">
    <property type="entry name" value="SLL0236 PROTEIN"/>
    <property type="match status" value="1"/>
</dbReference>
<dbReference type="PROSITE" id="PS00132">
    <property type="entry name" value="CARBOXYPEPT_ZN_1"/>
    <property type="match status" value="1"/>
</dbReference>
<evidence type="ECO:0000256" key="5">
    <source>
        <dbReference type="ARBA" id="ARBA00022723"/>
    </source>
</evidence>
<comment type="cofactor">
    <cofactor evidence="1">
        <name>Zn(2+)</name>
        <dbReference type="ChEBI" id="CHEBI:29105"/>
    </cofactor>
</comment>
<dbReference type="Gene3D" id="2.60.120.260">
    <property type="entry name" value="Galactose-binding domain-like"/>
    <property type="match status" value="1"/>
</dbReference>
<dbReference type="Gene3D" id="3.40.630.10">
    <property type="entry name" value="Zn peptidases"/>
    <property type="match status" value="1"/>
</dbReference>
<dbReference type="GO" id="GO:0004181">
    <property type="term" value="F:metallocarboxypeptidase activity"/>
    <property type="evidence" value="ECO:0007669"/>
    <property type="project" value="InterPro"/>
</dbReference>
<dbReference type="EC" id="3.4.17.18" evidence="11"/>
<dbReference type="SUPFAM" id="SSF53187">
    <property type="entry name" value="Zn-dependent exopeptidases"/>
    <property type="match status" value="1"/>
</dbReference>
<feature type="non-terminal residue" evidence="15">
    <location>
        <position position="792"/>
    </location>
</feature>
<dbReference type="SMART" id="SM00631">
    <property type="entry name" value="Zn_pept"/>
    <property type="match status" value="1"/>
</dbReference>
<feature type="domain" description="Peptidase M14" evidence="14">
    <location>
        <begin position="64"/>
        <end position="365"/>
    </location>
</feature>
<comment type="catalytic activity">
    <reaction evidence="10">
        <text>Releases a C-terminal residue, which may be hydrophobic or positively charged.</text>
        <dbReference type="EC" id="3.4.17.18"/>
    </reaction>
</comment>
<evidence type="ECO:0000313" key="16">
    <source>
        <dbReference type="Proteomes" id="UP000191663"/>
    </source>
</evidence>
<dbReference type="Proteomes" id="UP000191663">
    <property type="component" value="Unassembled WGS sequence"/>
</dbReference>
<keyword evidence="8" id="KW-0862">Zinc</keyword>
<comment type="similarity">
    <text evidence="2 12">Belongs to the peptidase M14 family.</text>
</comment>
<organism evidence="15 16">
    <name type="scientific">candidate division WOR-3 bacterium 4484_100</name>
    <dbReference type="NCBI Taxonomy" id="1936077"/>
    <lineage>
        <taxon>Bacteria</taxon>
        <taxon>Bacteria division WOR-3</taxon>
    </lineage>
</organism>
<dbReference type="GO" id="GO:0005615">
    <property type="term" value="C:extracellular space"/>
    <property type="evidence" value="ECO:0007669"/>
    <property type="project" value="TreeGrafter"/>
</dbReference>
<evidence type="ECO:0000256" key="7">
    <source>
        <dbReference type="ARBA" id="ARBA00022801"/>
    </source>
</evidence>
<comment type="caution">
    <text evidence="15">The sequence shown here is derived from an EMBL/GenBank/DDBJ whole genome shotgun (WGS) entry which is preliminary data.</text>
</comment>
<evidence type="ECO:0000256" key="13">
    <source>
        <dbReference type="SAM" id="MobiDB-lite"/>
    </source>
</evidence>
<dbReference type="AlphaFoldDB" id="A0A1V4QFB2"/>
<evidence type="ECO:0000259" key="14">
    <source>
        <dbReference type="PROSITE" id="PS52035"/>
    </source>
</evidence>
<proteinExistence type="inferred from homology"/>
<evidence type="ECO:0000256" key="2">
    <source>
        <dbReference type="ARBA" id="ARBA00005988"/>
    </source>
</evidence>
<dbReference type="PROSITE" id="PS00133">
    <property type="entry name" value="CARBOXYPEPT_ZN_2"/>
    <property type="match status" value="1"/>
</dbReference>
<dbReference type="CDD" id="cd03859">
    <property type="entry name" value="M14_CPT"/>
    <property type="match status" value="1"/>
</dbReference>
<dbReference type="InterPro" id="IPR033810">
    <property type="entry name" value="Carboxypeptidase_T"/>
</dbReference>
<feature type="active site" description="Proton donor/acceptor" evidence="12">
    <location>
        <position position="336"/>
    </location>
</feature>
<feature type="region of interest" description="Disordered" evidence="13">
    <location>
        <begin position="180"/>
        <end position="200"/>
    </location>
</feature>
<evidence type="ECO:0000256" key="6">
    <source>
        <dbReference type="ARBA" id="ARBA00022729"/>
    </source>
</evidence>
<dbReference type="FunFam" id="3.40.630.10:FF:000084">
    <property type="entry name" value="Carboxypeptidase B2"/>
    <property type="match status" value="1"/>
</dbReference>
<sequence>MQKSELLKLCLDIVRVDRAGRFEIVVHPRELEQIRKLDIPVEVVIEDMERYYASRMSGRGNFGDYYTFSEAMAILDSLHNNYPNITTARIDLGYTTWDGNKVWAMKISDNPTQQENEPEILFTGVHHAREPITCNVAVELIRKLCQDYGSDSEITYLVDNRQIWVVPVVNPDGYLYNEQTNPGGGGMWRKNRRDNGGGDYGVDPNRNYAYQWGYDNSGSSPDPSSETYRGPAPFSEPCTQALRDLYNSHQFIVNVDMHSYSNLILIPWDYRLEFTPDDSLFRELCADMAQFPLDATGEVYNYGTAPEILYACNGTSDDWEYGEQSSKPKCLGFTFEIGEAFWQESEISNHLAEAIPMCLYLIKVVGPWIEYVSHTINDGGNGQLDPGETADMVVTLANKGIAGNAINNVVAFLSTDDNYITIQADSGYYGSIAPGQSGQNSGSAYTITAHDLTPQGHQVTFVLTIIGDGGFSATAKFTLTVGTAPGPYVIYEDDFEYGGGIDSFPNYWNVTGNWVRSTQDAHSPTHSAYSGAPLDNATTLTLKNGVDLTPFNDPQLAFWHRYDFDQGIFMDACAVQISTDGGSSWSDIWTYNWQDGNTLDWTEQLFSLSPYISTNVKVRFLLDANSFFQDYTDWFIDDFIIGIPRDNESPYFTNTTVWPDTSYTGPFEVHSTITDTSGVDYAKLYYRVNNGSWQELVMSAQGNDVYSATIPAQSLGDKIDYYLWAQDNWITPNEGCDPIGAPSYGYYSFNLIVGIAEEQVNGIQFVTLISNPCRDAVDIKFGIPYRTDVSLV</sequence>
<accession>A0A1V4QFB2</accession>
<evidence type="ECO:0000256" key="3">
    <source>
        <dbReference type="ARBA" id="ARBA00022645"/>
    </source>
</evidence>
<gene>
    <name evidence="15" type="ORF">BXT86_03235</name>
</gene>
<keyword evidence="6" id="KW-0732">Signal</keyword>
<dbReference type="Pfam" id="PF00246">
    <property type="entry name" value="Peptidase_M14"/>
    <property type="match status" value="1"/>
</dbReference>
<keyword evidence="3" id="KW-0121">Carboxypeptidase</keyword>
<evidence type="ECO:0000256" key="10">
    <source>
        <dbReference type="ARBA" id="ARBA00050859"/>
    </source>
</evidence>
<dbReference type="InterPro" id="IPR057246">
    <property type="entry name" value="CARBOXYPEPT_ZN_1"/>
</dbReference>
<evidence type="ECO:0000256" key="1">
    <source>
        <dbReference type="ARBA" id="ARBA00001947"/>
    </source>
</evidence>
<dbReference type="InterPro" id="IPR000834">
    <property type="entry name" value="Peptidase_M14"/>
</dbReference>
<evidence type="ECO:0000256" key="8">
    <source>
        <dbReference type="ARBA" id="ARBA00022833"/>
    </source>
</evidence>
<evidence type="ECO:0000256" key="9">
    <source>
        <dbReference type="ARBA" id="ARBA00023049"/>
    </source>
</evidence>
<name>A0A1V4QFB2_UNCW3</name>
<keyword evidence="7" id="KW-0378">Hydrolase</keyword>